<feature type="region of interest" description="Disordered" evidence="1">
    <location>
        <begin position="1"/>
        <end position="20"/>
    </location>
</feature>
<reference evidence="2" key="1">
    <citation type="submission" date="2021-01" db="EMBL/GenBank/DDBJ databases">
        <authorList>
            <person name="Kaushik A."/>
        </authorList>
    </citation>
    <scope>NUCLEOTIDE SEQUENCE</scope>
    <source>
        <strain evidence="2">AG6-10EEA</strain>
    </source>
</reference>
<organism evidence="2 3">
    <name type="scientific">Rhizoctonia solani</name>
    <dbReference type="NCBI Taxonomy" id="456999"/>
    <lineage>
        <taxon>Eukaryota</taxon>
        <taxon>Fungi</taxon>
        <taxon>Dikarya</taxon>
        <taxon>Basidiomycota</taxon>
        <taxon>Agaricomycotina</taxon>
        <taxon>Agaricomycetes</taxon>
        <taxon>Cantharellales</taxon>
        <taxon>Ceratobasidiaceae</taxon>
        <taxon>Rhizoctonia</taxon>
    </lineage>
</organism>
<name>A0A8H2XTR1_9AGAM</name>
<accession>A0A8H2XTR1</accession>
<protein>
    <submittedName>
        <fullName evidence="2">Uncharacterized protein</fullName>
    </submittedName>
</protein>
<evidence type="ECO:0000256" key="1">
    <source>
        <dbReference type="SAM" id="MobiDB-lite"/>
    </source>
</evidence>
<dbReference type="AlphaFoldDB" id="A0A8H2XTR1"/>
<gene>
    <name evidence="2" type="ORF">RDB_LOCUS29126</name>
</gene>
<sequence>MRSKKLLEPNAPGFCPQSPEISSRITDPELGLASPAALISLNDLLDSTFAPFYDDYCPQDRLISSSVECMISTGSYAAFTSPKIPTLTGPEGISVPPYSLPLVQTEFGASHNDLSVFRPGDKDVPEPGYTLKLGTPAFGPRLEHGEPYAQFSVGPYESDDTAQGRLRDKSTDVGVAFMSRVVPPIHYIATTSKTLEECPETNAKDFTTSIENIRPQEPFPPAQPEDIITGAMSSAQILKCLTGHGCRDVSKSLDISHVTEYPVSTGGDVYCATFRNGDRVGVKCVRMLVDQTAEGEKFLKHAEHEL</sequence>
<evidence type="ECO:0000313" key="3">
    <source>
        <dbReference type="Proteomes" id="UP000663853"/>
    </source>
</evidence>
<dbReference type="Proteomes" id="UP000663853">
    <property type="component" value="Unassembled WGS sequence"/>
</dbReference>
<dbReference type="EMBL" id="CAJMXA010000540">
    <property type="protein sequence ID" value="CAE6434994.1"/>
    <property type="molecule type" value="Genomic_DNA"/>
</dbReference>
<evidence type="ECO:0000313" key="2">
    <source>
        <dbReference type="EMBL" id="CAE6434994.1"/>
    </source>
</evidence>
<proteinExistence type="predicted"/>
<comment type="caution">
    <text evidence="2">The sequence shown here is derived from an EMBL/GenBank/DDBJ whole genome shotgun (WGS) entry which is preliminary data.</text>
</comment>